<feature type="region of interest" description="Disordered" evidence="1">
    <location>
        <begin position="746"/>
        <end position="789"/>
    </location>
</feature>
<dbReference type="OrthoDB" id="10064970at2759"/>
<organism evidence="2 3">
    <name type="scientific">Rotaria sordida</name>
    <dbReference type="NCBI Taxonomy" id="392033"/>
    <lineage>
        <taxon>Eukaryota</taxon>
        <taxon>Metazoa</taxon>
        <taxon>Spiralia</taxon>
        <taxon>Gnathifera</taxon>
        <taxon>Rotifera</taxon>
        <taxon>Eurotatoria</taxon>
        <taxon>Bdelloidea</taxon>
        <taxon>Philodinida</taxon>
        <taxon>Philodinidae</taxon>
        <taxon>Rotaria</taxon>
    </lineage>
</organism>
<dbReference type="AlphaFoldDB" id="A0A815EVI8"/>
<comment type="caution">
    <text evidence="2">The sequence shown here is derived from an EMBL/GenBank/DDBJ whole genome shotgun (WGS) entry which is preliminary data.</text>
</comment>
<reference evidence="2" key="1">
    <citation type="submission" date="2021-02" db="EMBL/GenBank/DDBJ databases">
        <authorList>
            <person name="Nowell W R."/>
        </authorList>
    </citation>
    <scope>NUCLEOTIDE SEQUENCE</scope>
</reference>
<feature type="compositionally biased region" description="Acidic residues" evidence="1">
    <location>
        <begin position="780"/>
        <end position="789"/>
    </location>
</feature>
<dbReference type="Proteomes" id="UP000663882">
    <property type="component" value="Unassembled WGS sequence"/>
</dbReference>
<accession>A0A815EVI8</accession>
<evidence type="ECO:0000313" key="2">
    <source>
        <dbReference type="EMBL" id="CAF1316624.1"/>
    </source>
</evidence>
<dbReference type="EMBL" id="CAJNOO010003077">
    <property type="protein sequence ID" value="CAF1316624.1"/>
    <property type="molecule type" value="Genomic_DNA"/>
</dbReference>
<evidence type="ECO:0000256" key="1">
    <source>
        <dbReference type="SAM" id="MobiDB-lite"/>
    </source>
</evidence>
<feature type="compositionally biased region" description="Acidic residues" evidence="1">
    <location>
        <begin position="746"/>
        <end position="762"/>
    </location>
</feature>
<sequence length="1071" mass="121561">MDNTMTDNVFSLKNDEFYGFIHTLVGQQIVDILKFQSITSTQSLIRYPNIFDIFNMKCSEPDFLSIRKTSCLELEDGQFIVKVGLINNLNYLLDFLKQQQNKISEDSYMDVDSNLTFDFINKHPLLKNLVLWYQRIESEGVTNTDKNGFLIDFINTVTNNLTKSSNHFRYSDKIKDFALSLYILGGKLTYEFIRLNIPGSLPSLTMLTTLISNSNLKISEAEFRFDQLQKHFENLNLQYAFGSEDATGVIKKIKYDSITNKFIGFPTPLDHGVPIKEYYHTDSLDTLKLWFNSIDKSSLLNVHMIQPVQSTTQNTIPSPFLLSAYGIDNTATANDILQRWWYIFNQCLQRNIRIIGFATDADAKYVRAMRLMSGFFASLPNFPVHQHQQAFTVKLKSRWPWFFLREQQLLLFFQDATHLATKWRNRLLSSTAELRLGDQSISTNHLYSIIDNGKFTKIDHGLTKSDVNPKDRQNFSSCVKLTSDDLFKILKDNVDTQGTLIYLQMLKMIIMAYIDKKTTIVARLRSAWCVVFFCRIWLTWIKLKTFNTTQFSEKNKSRYFITRPAYLSVEINAHNLLYLILPVQQKQLPPQSLHIHTFSSQACESIFRNTRALSGVYSTIVNFTVHDFLRRAQRLSLLNDIKFKHLNDRSVNNLVFPVHYKHRHDHQSLATQSQREVDLIDVEQIITEAYHEAIDMLNGLEILNLLNDKNVLGLKPLSEYVFKQLNSNSKMYDYSSQLSQMDDGEFEIADDDDDDDDDDNDDDNRTAADLNINDGFSSNDDYDDEDEQDDTRNLINTTREEFSGMKVFNMVQPHIEHSYFKATINDDIKYIHKQTACWLLTGEKIENLTRLVFTGSEGIQFQFTATDPEGKITPSDIFFTIIDDNIIQLMVTETNRYANYRWCAISVSQKSKSTLLNFHRLLLAVIIRCLVSLKGGKTQVGLCPGVANIQCCSCTTCKDAAACRAGGGTPHGGICPGAANIQCCKGGGSTPTGPGTSKPINTMLTGLADILRGAGLNVVEVAGWKTRGHGMMSSVKGIIVHHTAGPATGDFPSLAVVRDGTSSLAGPLSQL</sequence>
<evidence type="ECO:0000313" key="3">
    <source>
        <dbReference type="Proteomes" id="UP000663882"/>
    </source>
</evidence>
<gene>
    <name evidence="2" type="ORF">RFH988_LOCUS30534</name>
</gene>
<protein>
    <submittedName>
        <fullName evidence="2">Uncharacterized protein</fullName>
    </submittedName>
</protein>
<name>A0A815EVI8_9BILA</name>
<proteinExistence type="predicted"/>